<reference evidence="1 2" key="1">
    <citation type="journal article" date="2018" name="Front. Plant Sci.">
        <title>Red Clover (Trifolium pratense) and Zigzag Clover (T. medium) - A Picture of Genomic Similarities and Differences.</title>
        <authorList>
            <person name="Dluhosova J."/>
            <person name="Istvanek J."/>
            <person name="Nedelnik J."/>
            <person name="Repkova J."/>
        </authorList>
    </citation>
    <scope>NUCLEOTIDE SEQUENCE [LARGE SCALE GENOMIC DNA]</scope>
    <source>
        <strain evidence="2">cv. 10/8</strain>
        <tissue evidence="1">Leaf</tissue>
    </source>
</reference>
<dbReference type="Proteomes" id="UP000265520">
    <property type="component" value="Unassembled WGS sequence"/>
</dbReference>
<keyword evidence="2" id="KW-1185">Reference proteome</keyword>
<sequence>MVFRSPPPPAIDGKDVSSDDVDIQMWLV</sequence>
<proteinExistence type="predicted"/>
<name>A0A392SPP3_9FABA</name>
<organism evidence="1 2">
    <name type="scientific">Trifolium medium</name>
    <dbReference type="NCBI Taxonomy" id="97028"/>
    <lineage>
        <taxon>Eukaryota</taxon>
        <taxon>Viridiplantae</taxon>
        <taxon>Streptophyta</taxon>
        <taxon>Embryophyta</taxon>
        <taxon>Tracheophyta</taxon>
        <taxon>Spermatophyta</taxon>
        <taxon>Magnoliopsida</taxon>
        <taxon>eudicotyledons</taxon>
        <taxon>Gunneridae</taxon>
        <taxon>Pentapetalae</taxon>
        <taxon>rosids</taxon>
        <taxon>fabids</taxon>
        <taxon>Fabales</taxon>
        <taxon>Fabaceae</taxon>
        <taxon>Papilionoideae</taxon>
        <taxon>50 kb inversion clade</taxon>
        <taxon>NPAAA clade</taxon>
        <taxon>Hologalegina</taxon>
        <taxon>IRL clade</taxon>
        <taxon>Trifolieae</taxon>
        <taxon>Trifolium</taxon>
    </lineage>
</organism>
<protein>
    <submittedName>
        <fullName evidence="1">Uncharacterized protein</fullName>
    </submittedName>
</protein>
<comment type="caution">
    <text evidence="1">The sequence shown here is derived from an EMBL/GenBank/DDBJ whole genome shotgun (WGS) entry which is preliminary data.</text>
</comment>
<dbReference type="EMBL" id="LXQA010415798">
    <property type="protein sequence ID" value="MCI50392.1"/>
    <property type="molecule type" value="Genomic_DNA"/>
</dbReference>
<accession>A0A392SPP3</accession>
<evidence type="ECO:0000313" key="1">
    <source>
        <dbReference type="EMBL" id="MCI50392.1"/>
    </source>
</evidence>
<feature type="non-terminal residue" evidence="1">
    <location>
        <position position="28"/>
    </location>
</feature>
<dbReference type="AlphaFoldDB" id="A0A392SPP3"/>
<evidence type="ECO:0000313" key="2">
    <source>
        <dbReference type="Proteomes" id="UP000265520"/>
    </source>
</evidence>